<dbReference type="AlphaFoldDB" id="A0A9Q1L6G5"/>
<evidence type="ECO:0000313" key="2">
    <source>
        <dbReference type="Proteomes" id="UP001152561"/>
    </source>
</evidence>
<protein>
    <submittedName>
        <fullName evidence="1">Uncharacterized protein</fullName>
    </submittedName>
</protein>
<keyword evidence="2" id="KW-1185">Reference proteome</keyword>
<accession>A0A9Q1L6G5</accession>
<gene>
    <name evidence="1" type="ORF">K7X08_036291</name>
</gene>
<dbReference type="EMBL" id="JAJAGQ010000022">
    <property type="protein sequence ID" value="KAJ8529456.1"/>
    <property type="molecule type" value="Genomic_DNA"/>
</dbReference>
<comment type="caution">
    <text evidence="1">The sequence shown here is derived from an EMBL/GenBank/DDBJ whole genome shotgun (WGS) entry which is preliminary data.</text>
</comment>
<name>A0A9Q1L6G5_9SOLA</name>
<sequence>MKSYVINELTAMGLLFQLYLKKICASSCQGSMSAVDERLLKTNDFSHFCNQLYLFLNLQSHICRVPNELFHISGRKLLELLVSASRFGGVNNKRTKAG</sequence>
<proteinExistence type="predicted"/>
<dbReference type="Proteomes" id="UP001152561">
    <property type="component" value="Unassembled WGS sequence"/>
</dbReference>
<reference evidence="2" key="1">
    <citation type="journal article" date="2023" name="Proc. Natl. Acad. Sci. U.S.A.">
        <title>Genomic and structural basis for evolution of tropane alkaloid biosynthesis.</title>
        <authorList>
            <person name="Wanga Y.-J."/>
            <person name="Taina T."/>
            <person name="Yua J.-Y."/>
            <person name="Lia J."/>
            <person name="Xua B."/>
            <person name="Chenc J."/>
            <person name="D'Auriad J.C."/>
            <person name="Huanga J.-P."/>
            <person name="Huanga S.-X."/>
        </authorList>
    </citation>
    <scope>NUCLEOTIDE SEQUENCE [LARGE SCALE GENOMIC DNA]</scope>
    <source>
        <strain evidence="2">cv. KIB-2019</strain>
    </source>
</reference>
<evidence type="ECO:0000313" key="1">
    <source>
        <dbReference type="EMBL" id="KAJ8529456.1"/>
    </source>
</evidence>
<organism evidence="1 2">
    <name type="scientific">Anisodus acutangulus</name>
    <dbReference type="NCBI Taxonomy" id="402998"/>
    <lineage>
        <taxon>Eukaryota</taxon>
        <taxon>Viridiplantae</taxon>
        <taxon>Streptophyta</taxon>
        <taxon>Embryophyta</taxon>
        <taxon>Tracheophyta</taxon>
        <taxon>Spermatophyta</taxon>
        <taxon>Magnoliopsida</taxon>
        <taxon>eudicotyledons</taxon>
        <taxon>Gunneridae</taxon>
        <taxon>Pentapetalae</taxon>
        <taxon>asterids</taxon>
        <taxon>lamiids</taxon>
        <taxon>Solanales</taxon>
        <taxon>Solanaceae</taxon>
        <taxon>Solanoideae</taxon>
        <taxon>Hyoscyameae</taxon>
        <taxon>Anisodus</taxon>
    </lineage>
</organism>